<evidence type="ECO:0000313" key="4">
    <source>
        <dbReference type="EMBL" id="TDO19061.1"/>
    </source>
</evidence>
<dbReference type="Gene3D" id="1.10.10.60">
    <property type="entry name" value="Homeodomain-like"/>
    <property type="match status" value="2"/>
</dbReference>
<dbReference type="InterPro" id="IPR014710">
    <property type="entry name" value="RmlC-like_jellyroll"/>
</dbReference>
<evidence type="ECO:0000313" key="5">
    <source>
        <dbReference type="Proteomes" id="UP000295499"/>
    </source>
</evidence>
<reference evidence="4 5" key="1">
    <citation type="submission" date="2019-03" db="EMBL/GenBank/DDBJ databases">
        <title>Genomic Encyclopedia of Archaeal and Bacterial Type Strains, Phase II (KMG-II): from individual species to whole genera.</title>
        <authorList>
            <person name="Goeker M."/>
        </authorList>
    </citation>
    <scope>NUCLEOTIDE SEQUENCE [LARGE SCALE GENOMIC DNA]</scope>
    <source>
        <strain evidence="4 5">DSM 19034</strain>
    </source>
</reference>
<dbReference type="GO" id="GO:0043565">
    <property type="term" value="F:sequence-specific DNA binding"/>
    <property type="evidence" value="ECO:0007669"/>
    <property type="project" value="InterPro"/>
</dbReference>
<dbReference type="CDD" id="cd00038">
    <property type="entry name" value="CAP_ED"/>
    <property type="match status" value="1"/>
</dbReference>
<dbReference type="PROSITE" id="PS50042">
    <property type="entry name" value="CNMP_BINDING_3"/>
    <property type="match status" value="1"/>
</dbReference>
<dbReference type="GO" id="GO:0003700">
    <property type="term" value="F:DNA-binding transcription factor activity"/>
    <property type="evidence" value="ECO:0007669"/>
    <property type="project" value="InterPro"/>
</dbReference>
<keyword evidence="1" id="KW-0238">DNA-binding</keyword>
<evidence type="ECO:0000259" key="3">
    <source>
        <dbReference type="PROSITE" id="PS50042"/>
    </source>
</evidence>
<proteinExistence type="predicted"/>
<dbReference type="EMBL" id="SNWM01000008">
    <property type="protein sequence ID" value="TDO19061.1"/>
    <property type="molecule type" value="Genomic_DNA"/>
</dbReference>
<dbReference type="PANTHER" id="PTHR43280:SF29">
    <property type="entry name" value="ARAC-FAMILY TRANSCRIPTIONAL REGULATOR"/>
    <property type="match status" value="1"/>
</dbReference>
<dbReference type="Pfam" id="PF12833">
    <property type="entry name" value="HTH_18"/>
    <property type="match status" value="1"/>
</dbReference>
<dbReference type="RefSeq" id="WP_133559272.1">
    <property type="nucleotide sequence ID" value="NZ_SNWM01000008.1"/>
</dbReference>
<evidence type="ECO:0000256" key="1">
    <source>
        <dbReference type="ARBA" id="ARBA00023125"/>
    </source>
</evidence>
<dbReference type="SUPFAM" id="SSF51206">
    <property type="entry name" value="cAMP-binding domain-like"/>
    <property type="match status" value="1"/>
</dbReference>
<keyword evidence="5" id="KW-1185">Reference proteome</keyword>
<name>A0A4R6IBV2_9SPHI</name>
<organism evidence="4 5">
    <name type="scientific">Pedobacter duraquae</name>
    <dbReference type="NCBI Taxonomy" id="425511"/>
    <lineage>
        <taxon>Bacteria</taxon>
        <taxon>Pseudomonadati</taxon>
        <taxon>Bacteroidota</taxon>
        <taxon>Sphingobacteriia</taxon>
        <taxon>Sphingobacteriales</taxon>
        <taxon>Sphingobacteriaceae</taxon>
        <taxon>Pedobacter</taxon>
    </lineage>
</organism>
<comment type="caution">
    <text evidence="4">The sequence shown here is derived from an EMBL/GenBank/DDBJ whole genome shotgun (WGS) entry which is preliminary data.</text>
</comment>
<dbReference type="AlphaFoldDB" id="A0A4R6IBV2"/>
<dbReference type="InterPro" id="IPR018060">
    <property type="entry name" value="HTH_AraC"/>
</dbReference>
<evidence type="ECO:0000259" key="2">
    <source>
        <dbReference type="PROSITE" id="PS01124"/>
    </source>
</evidence>
<dbReference type="InterPro" id="IPR018490">
    <property type="entry name" value="cNMP-bd_dom_sf"/>
</dbReference>
<dbReference type="SMART" id="SM00342">
    <property type="entry name" value="HTH_ARAC"/>
    <property type="match status" value="1"/>
</dbReference>
<protein>
    <submittedName>
        <fullName evidence="4">CRP-like cAMP-binding protein</fullName>
    </submittedName>
</protein>
<gene>
    <name evidence="4" type="ORF">CLV32_4684</name>
</gene>
<sequence length="322" mass="36541">MPTRYFPNTKPEPHILDQAMSFLSILHPISDELKKSFQEKTFAVTMPKNSSLIKEGEISQYVYFLISGIVTGYRLRGPERLTTFISVPGDVISAIQGIYGGVPSKDNMVTATDCYFVALRTEDLLLFYELYPEMNIIVRKILESYYLIAHERAVVIRMGSAKEKYAYYLKNLTTATDDVPVAIIASFLDLKTATLEKIIRDEARHKLQPETDVISLLERIMTEGKVFQQKRLTLKGLAAELGISAHELSSLLNSHYHQRFSDFINTFRINYVKDQLKSVVPLQQLTIEALGDEAGFSSKSTFFSAFKKHTSRSPLEFARETA</sequence>
<feature type="domain" description="HTH araC/xylS-type" evidence="2">
    <location>
        <begin position="211"/>
        <end position="320"/>
    </location>
</feature>
<dbReference type="InterPro" id="IPR000595">
    <property type="entry name" value="cNMP-bd_dom"/>
</dbReference>
<feature type="domain" description="Cyclic nucleotide-binding" evidence="3">
    <location>
        <begin position="25"/>
        <end position="119"/>
    </location>
</feature>
<dbReference type="OrthoDB" id="752588at2"/>
<dbReference type="Gene3D" id="2.60.120.10">
    <property type="entry name" value="Jelly Rolls"/>
    <property type="match status" value="1"/>
</dbReference>
<dbReference type="PANTHER" id="PTHR43280">
    <property type="entry name" value="ARAC-FAMILY TRANSCRIPTIONAL REGULATOR"/>
    <property type="match status" value="1"/>
</dbReference>
<dbReference type="Proteomes" id="UP000295499">
    <property type="component" value="Unassembled WGS sequence"/>
</dbReference>
<accession>A0A4R6IBV2</accession>
<dbReference type="Pfam" id="PF00027">
    <property type="entry name" value="cNMP_binding"/>
    <property type="match status" value="1"/>
</dbReference>
<dbReference type="SMART" id="SM00100">
    <property type="entry name" value="cNMP"/>
    <property type="match status" value="1"/>
</dbReference>
<dbReference type="PROSITE" id="PS01124">
    <property type="entry name" value="HTH_ARAC_FAMILY_2"/>
    <property type="match status" value="1"/>
</dbReference>